<dbReference type="Proteomes" id="UP000078541">
    <property type="component" value="Unassembled WGS sequence"/>
</dbReference>
<evidence type="ECO:0000256" key="1">
    <source>
        <dbReference type="ARBA" id="ARBA00022723"/>
    </source>
</evidence>
<dbReference type="STRING" id="34720.A0A151JYH7"/>
<accession>A0A151JYH7</accession>
<dbReference type="SUPFAM" id="SSF47473">
    <property type="entry name" value="EF-hand"/>
    <property type="match status" value="1"/>
</dbReference>
<dbReference type="GO" id="GO:0005509">
    <property type="term" value="F:calcium ion binding"/>
    <property type="evidence" value="ECO:0007669"/>
    <property type="project" value="InterPro"/>
</dbReference>
<organism evidence="6 7">
    <name type="scientific">Trachymyrmex septentrionalis</name>
    <dbReference type="NCBI Taxonomy" id="34720"/>
    <lineage>
        <taxon>Eukaryota</taxon>
        <taxon>Metazoa</taxon>
        <taxon>Ecdysozoa</taxon>
        <taxon>Arthropoda</taxon>
        <taxon>Hexapoda</taxon>
        <taxon>Insecta</taxon>
        <taxon>Pterygota</taxon>
        <taxon>Neoptera</taxon>
        <taxon>Endopterygota</taxon>
        <taxon>Hymenoptera</taxon>
        <taxon>Apocrita</taxon>
        <taxon>Aculeata</taxon>
        <taxon>Formicoidea</taxon>
        <taxon>Formicidae</taxon>
        <taxon>Myrmicinae</taxon>
        <taxon>Trachymyrmex</taxon>
    </lineage>
</organism>
<dbReference type="InterPro" id="IPR002048">
    <property type="entry name" value="EF_hand_dom"/>
</dbReference>
<dbReference type="InterPro" id="IPR050403">
    <property type="entry name" value="Myosin_RLC"/>
</dbReference>
<keyword evidence="3" id="KW-0106">Calcium</keyword>
<dbReference type="EMBL" id="KQ981477">
    <property type="protein sequence ID" value="KYN41441.1"/>
    <property type="molecule type" value="Genomic_DNA"/>
</dbReference>
<evidence type="ECO:0000259" key="5">
    <source>
        <dbReference type="PROSITE" id="PS50222"/>
    </source>
</evidence>
<dbReference type="Gene3D" id="1.10.238.10">
    <property type="entry name" value="EF-hand"/>
    <property type="match status" value="2"/>
</dbReference>
<dbReference type="SMART" id="SM00054">
    <property type="entry name" value="EFh"/>
    <property type="match status" value="2"/>
</dbReference>
<evidence type="ECO:0000256" key="2">
    <source>
        <dbReference type="ARBA" id="ARBA00022737"/>
    </source>
</evidence>
<feature type="domain" description="EF-hand" evidence="5">
    <location>
        <begin position="93"/>
        <end position="128"/>
    </location>
</feature>
<dbReference type="PROSITE" id="PS50222">
    <property type="entry name" value="EF_HAND_2"/>
    <property type="match status" value="1"/>
</dbReference>
<feature type="compositionally biased region" description="Low complexity" evidence="4">
    <location>
        <begin position="63"/>
        <end position="74"/>
    </location>
</feature>
<protein>
    <submittedName>
        <fullName evidence="6">Myosin regulatory light chain 2</fullName>
    </submittedName>
</protein>
<evidence type="ECO:0000313" key="6">
    <source>
        <dbReference type="EMBL" id="KYN41441.1"/>
    </source>
</evidence>
<sequence length="236" mass="26234">MVEDFSTQFSPFYLHDSVLPKIAGHYTLYTYADKEKKKKTKKKEEAPAPEPEPAPVEEKAPTPKDSGSARASSRGSRKAKRSGSNVFSMFSQKQVAEFKEAFQLMDADKDGIIGKNDLRAAFDSVGRLATDKEIEEMLNEVAAPINFTQLLNLFAVRMSGSGADDDDVVINAFKTFDENGKIDGERLRHALVTWGDKFTPKEVNDAFDQMYIDDKGFIDTPSLIAMLTGTGEEEEE</sequence>
<dbReference type="GO" id="GO:0009791">
    <property type="term" value="P:post-embryonic development"/>
    <property type="evidence" value="ECO:0007669"/>
    <property type="project" value="UniProtKB-ARBA"/>
</dbReference>
<proteinExistence type="predicted"/>
<keyword evidence="1" id="KW-0479">Metal-binding</keyword>
<dbReference type="InterPro" id="IPR011992">
    <property type="entry name" value="EF-hand-dom_pair"/>
</dbReference>
<dbReference type="PROSITE" id="PS00018">
    <property type="entry name" value="EF_HAND_1"/>
    <property type="match status" value="1"/>
</dbReference>
<evidence type="ECO:0000256" key="4">
    <source>
        <dbReference type="SAM" id="MobiDB-lite"/>
    </source>
</evidence>
<dbReference type="InterPro" id="IPR018247">
    <property type="entry name" value="EF_Hand_1_Ca_BS"/>
</dbReference>
<reference evidence="6 7" key="1">
    <citation type="submission" date="2016-03" db="EMBL/GenBank/DDBJ databases">
        <title>Trachymyrmex septentrionalis WGS genome.</title>
        <authorList>
            <person name="Nygaard S."/>
            <person name="Hu H."/>
            <person name="Boomsma J."/>
            <person name="Zhang G."/>
        </authorList>
    </citation>
    <scope>NUCLEOTIDE SEQUENCE [LARGE SCALE GENOMIC DNA]</scope>
    <source>
        <strain evidence="6">Tsep2-gDNA-1</strain>
        <tissue evidence="6">Whole body</tissue>
    </source>
</reference>
<dbReference type="Pfam" id="PF13405">
    <property type="entry name" value="EF-hand_6"/>
    <property type="match status" value="1"/>
</dbReference>
<evidence type="ECO:0000256" key="3">
    <source>
        <dbReference type="ARBA" id="ARBA00022837"/>
    </source>
</evidence>
<name>A0A151JYH7_9HYME</name>
<dbReference type="AlphaFoldDB" id="A0A151JYH7"/>
<evidence type="ECO:0000313" key="7">
    <source>
        <dbReference type="Proteomes" id="UP000078541"/>
    </source>
</evidence>
<keyword evidence="2" id="KW-0677">Repeat</keyword>
<gene>
    <name evidence="6" type="ORF">ALC56_04122</name>
</gene>
<dbReference type="PANTHER" id="PTHR23049">
    <property type="entry name" value="MYOSIN REGULATORY LIGHT CHAIN 2"/>
    <property type="match status" value="1"/>
</dbReference>
<keyword evidence="7" id="KW-1185">Reference proteome</keyword>
<dbReference type="CDD" id="cd00051">
    <property type="entry name" value="EFh"/>
    <property type="match status" value="1"/>
</dbReference>
<feature type="region of interest" description="Disordered" evidence="4">
    <location>
        <begin position="34"/>
        <end position="85"/>
    </location>
</feature>
<dbReference type="FunFam" id="1.10.238.10:FF:000007">
    <property type="entry name" value="Putative myosin regulatory light chain sqh"/>
    <property type="match status" value="1"/>
</dbReference>